<reference evidence="3" key="1">
    <citation type="submission" date="2020-11" db="EMBL/GenBank/DDBJ databases">
        <authorList>
            <person name="Tran Van P."/>
        </authorList>
    </citation>
    <scope>NUCLEOTIDE SEQUENCE</scope>
</reference>
<sequence>MVGVRLVHQLATSLLEINKQINPANMKLFLVLLLAAPLVLAKPSQKNIRQGSNTESKDDDPDESGVTINGLSYIYEIVSQLDLKDGESSINIHAPDYENSVESDNDTYDILVSNGRLRSIKGVECAGDVAVVAGDDGDSVILSNLTISEAVLTYKYIVNGSDGELIEEGRLESHIYTVEDAVSVRVQKHNHKYKAKLEDVEPISNGIIGDVKMSHKVLDDAVVTEMISSLQSYLTQDVDKYIAEGFKEYLHSAIGKTDVDDYIKK</sequence>
<keyword evidence="2" id="KW-0732">Signal</keyword>
<proteinExistence type="predicted"/>
<evidence type="ECO:0000256" key="1">
    <source>
        <dbReference type="SAM" id="MobiDB-lite"/>
    </source>
</evidence>
<name>A0A7R9HYV9_9NEOP</name>
<evidence type="ECO:0000256" key="2">
    <source>
        <dbReference type="SAM" id="SignalP"/>
    </source>
</evidence>
<organism evidence="3">
    <name type="scientific">Timema bartmani</name>
    <dbReference type="NCBI Taxonomy" id="61472"/>
    <lineage>
        <taxon>Eukaryota</taxon>
        <taxon>Metazoa</taxon>
        <taxon>Ecdysozoa</taxon>
        <taxon>Arthropoda</taxon>
        <taxon>Hexapoda</taxon>
        <taxon>Insecta</taxon>
        <taxon>Pterygota</taxon>
        <taxon>Neoptera</taxon>
        <taxon>Polyneoptera</taxon>
        <taxon>Phasmatodea</taxon>
        <taxon>Timematodea</taxon>
        <taxon>Timematoidea</taxon>
        <taxon>Timematidae</taxon>
        <taxon>Timema</taxon>
    </lineage>
</organism>
<feature type="chain" id="PRO_5030705557" evidence="2">
    <location>
        <begin position="42"/>
        <end position="265"/>
    </location>
</feature>
<feature type="region of interest" description="Disordered" evidence="1">
    <location>
        <begin position="45"/>
        <end position="64"/>
    </location>
</feature>
<dbReference type="AlphaFoldDB" id="A0A7R9HYV9"/>
<feature type="compositionally biased region" description="Polar residues" evidence="1">
    <location>
        <begin position="45"/>
        <end position="54"/>
    </location>
</feature>
<feature type="signal peptide" evidence="2">
    <location>
        <begin position="1"/>
        <end position="41"/>
    </location>
</feature>
<gene>
    <name evidence="3" type="ORF">TBIB3V08_LOCUS3125</name>
</gene>
<evidence type="ECO:0000313" key="3">
    <source>
        <dbReference type="EMBL" id="CAD7440628.1"/>
    </source>
</evidence>
<dbReference type="EMBL" id="OD565035">
    <property type="protein sequence ID" value="CAD7440628.1"/>
    <property type="molecule type" value="Genomic_DNA"/>
</dbReference>
<accession>A0A7R9HYV9</accession>
<protein>
    <submittedName>
        <fullName evidence="3">Uncharacterized protein</fullName>
    </submittedName>
</protein>